<dbReference type="Proteomes" id="UP000829398">
    <property type="component" value="Chromosome 1"/>
</dbReference>
<accession>A0ACB8NVM8</accession>
<evidence type="ECO:0000313" key="1">
    <source>
        <dbReference type="EMBL" id="KAH9801763.1"/>
    </source>
</evidence>
<proteinExistence type="predicted"/>
<gene>
    <name evidence="1" type="ORF">KPL71_001145</name>
</gene>
<dbReference type="EMBL" id="CM039170">
    <property type="protein sequence ID" value="KAH9801763.1"/>
    <property type="molecule type" value="Genomic_DNA"/>
</dbReference>
<evidence type="ECO:0000313" key="2">
    <source>
        <dbReference type="Proteomes" id="UP000829398"/>
    </source>
</evidence>
<sequence>MDFIEKLPKSEGTDTILVVVDRLSKYAHFIPLKHPFAARSVADKFAKEIIRLHGIPRIIISDRDKVFMSNFWQEIFRLEGTALKHSMVYYPQSDGQSKVVNRCLGTYLRCYASGQPCSWCKWLPWAEYWYNTSYHTSTKHSPFQILYGRAPPILIRYTAGSTPVSSVEDMLESRDAQLDELKMQLLRAQQKMKVATDKRRRDEQFAIGNKVFVKLQPYRQRSLAARRNEKLSPRYYGPFEIAARIGEVAYKLVLPADSEVHPVFHVSQLRRAHGVTNSSPLLPQQLNTDIELIVEPEELLGVRNNRPTGLGEIEVLLKWKALSLFEATWEKFSVIQHQFPHFYR</sequence>
<organism evidence="1 2">
    <name type="scientific">Citrus sinensis</name>
    <name type="common">Sweet orange</name>
    <name type="synonym">Citrus aurantium var. sinensis</name>
    <dbReference type="NCBI Taxonomy" id="2711"/>
    <lineage>
        <taxon>Eukaryota</taxon>
        <taxon>Viridiplantae</taxon>
        <taxon>Streptophyta</taxon>
        <taxon>Embryophyta</taxon>
        <taxon>Tracheophyta</taxon>
        <taxon>Spermatophyta</taxon>
        <taxon>Magnoliopsida</taxon>
        <taxon>eudicotyledons</taxon>
        <taxon>Gunneridae</taxon>
        <taxon>Pentapetalae</taxon>
        <taxon>rosids</taxon>
        <taxon>malvids</taxon>
        <taxon>Sapindales</taxon>
        <taxon>Rutaceae</taxon>
        <taxon>Aurantioideae</taxon>
        <taxon>Citrus</taxon>
    </lineage>
</organism>
<comment type="caution">
    <text evidence="1">The sequence shown here is derived from an EMBL/GenBank/DDBJ whole genome shotgun (WGS) entry which is preliminary data.</text>
</comment>
<reference evidence="2" key="1">
    <citation type="journal article" date="2023" name="Hortic. Res.">
        <title>A chromosome-level phased genome enabling allele-level studies in sweet orange: a case study on citrus Huanglongbing tolerance.</title>
        <authorList>
            <person name="Wu B."/>
            <person name="Yu Q."/>
            <person name="Deng Z."/>
            <person name="Duan Y."/>
            <person name="Luo F."/>
            <person name="Gmitter F. Jr."/>
        </authorList>
    </citation>
    <scope>NUCLEOTIDE SEQUENCE [LARGE SCALE GENOMIC DNA]</scope>
    <source>
        <strain evidence="2">cv. Valencia</strain>
    </source>
</reference>
<keyword evidence="2" id="KW-1185">Reference proteome</keyword>
<name>A0ACB8NVM8_CITSI</name>
<protein>
    <submittedName>
        <fullName evidence="1">Uncharacterized protein</fullName>
    </submittedName>
</protein>